<evidence type="ECO:0000313" key="2">
    <source>
        <dbReference type="Proteomes" id="UP001168098"/>
    </source>
</evidence>
<name>A0AA38ZVN7_VITRO</name>
<dbReference type="Proteomes" id="UP001168098">
    <property type="component" value="Unassembled WGS sequence"/>
</dbReference>
<evidence type="ECO:0000313" key="1">
    <source>
        <dbReference type="EMBL" id="KAJ9696150.1"/>
    </source>
</evidence>
<sequence>MALNALQILPTLTKLHQLSSTHIFFFLALALKDSAETHYEEVNGIRGARISERLTHTYTSVTLLQYHVGNPSYEKILWHQENPENEMTGFRNPLRTMNPAAELTVTHFQGSRVLRHHLILELSA</sequence>
<keyword evidence="2" id="KW-1185">Reference proteome</keyword>
<organism evidence="1 2">
    <name type="scientific">Vitis rotundifolia</name>
    <name type="common">Muscadine grape</name>
    <dbReference type="NCBI Taxonomy" id="103349"/>
    <lineage>
        <taxon>Eukaryota</taxon>
        <taxon>Viridiplantae</taxon>
        <taxon>Streptophyta</taxon>
        <taxon>Embryophyta</taxon>
        <taxon>Tracheophyta</taxon>
        <taxon>Spermatophyta</taxon>
        <taxon>Magnoliopsida</taxon>
        <taxon>eudicotyledons</taxon>
        <taxon>Gunneridae</taxon>
        <taxon>Pentapetalae</taxon>
        <taxon>rosids</taxon>
        <taxon>Vitales</taxon>
        <taxon>Vitaceae</taxon>
        <taxon>Viteae</taxon>
        <taxon>Vitis</taxon>
    </lineage>
</organism>
<dbReference type="EMBL" id="JARBHA010000007">
    <property type="protein sequence ID" value="KAJ9696150.1"/>
    <property type="molecule type" value="Genomic_DNA"/>
</dbReference>
<dbReference type="AlphaFoldDB" id="A0AA38ZVN7"/>
<reference evidence="1 2" key="1">
    <citation type="journal article" date="2023" name="BMC Biotechnol.">
        <title>Vitis rotundifolia cv Carlos genome sequencing.</title>
        <authorList>
            <person name="Huff M."/>
            <person name="Hulse-Kemp A."/>
            <person name="Scheffler B."/>
            <person name="Youngblood R."/>
            <person name="Simpson S."/>
            <person name="Babiker E."/>
            <person name="Staton M."/>
        </authorList>
    </citation>
    <scope>NUCLEOTIDE SEQUENCE [LARGE SCALE GENOMIC DNA]</scope>
    <source>
        <tissue evidence="1">Leaf</tissue>
    </source>
</reference>
<comment type="caution">
    <text evidence="1">The sequence shown here is derived from an EMBL/GenBank/DDBJ whole genome shotgun (WGS) entry which is preliminary data.</text>
</comment>
<gene>
    <name evidence="1" type="ORF">PVL29_008407</name>
</gene>
<accession>A0AA38ZVN7</accession>
<proteinExistence type="predicted"/>
<protein>
    <submittedName>
        <fullName evidence="1">Uncharacterized protein</fullName>
    </submittedName>
</protein>